<name>A0A5D3DT94_CUCMM</name>
<dbReference type="Proteomes" id="UP000321947">
    <property type="component" value="Unassembled WGS sequence"/>
</dbReference>
<evidence type="ECO:0000313" key="2">
    <source>
        <dbReference type="EMBL" id="TYK26480.1"/>
    </source>
</evidence>
<dbReference type="PANTHER" id="PTHR34427">
    <property type="entry name" value="DUF4283 DOMAIN PROTEIN"/>
    <property type="match status" value="1"/>
</dbReference>
<dbReference type="OrthoDB" id="1745573at2759"/>
<evidence type="ECO:0000313" key="1">
    <source>
        <dbReference type="EMBL" id="KAA0047508.1"/>
    </source>
</evidence>
<proteinExistence type="predicted"/>
<reference evidence="3 4" key="1">
    <citation type="submission" date="2019-08" db="EMBL/GenBank/DDBJ databases">
        <title>Draft genome sequences of two oriental melons (Cucumis melo L. var makuwa).</title>
        <authorList>
            <person name="Kwon S.-Y."/>
        </authorList>
    </citation>
    <scope>NUCLEOTIDE SEQUENCE [LARGE SCALE GENOMIC DNA]</scope>
    <source>
        <strain evidence="4">cv. Chang Bougi</strain>
        <strain evidence="3">cv. SW 3</strain>
        <tissue evidence="2">Leaf</tissue>
    </source>
</reference>
<protein>
    <submittedName>
        <fullName evidence="1 2">Amidohydrolase ytcJ</fullName>
    </submittedName>
</protein>
<evidence type="ECO:0000313" key="3">
    <source>
        <dbReference type="Proteomes" id="UP000321393"/>
    </source>
</evidence>
<comment type="caution">
    <text evidence="2">The sequence shown here is derived from an EMBL/GenBank/DDBJ whole genome shotgun (WGS) entry which is preliminary data.</text>
</comment>
<keyword evidence="2" id="KW-0378">Hydrolase</keyword>
<dbReference type="EMBL" id="SSTD01003373">
    <property type="protein sequence ID" value="TYK26480.1"/>
    <property type="molecule type" value="Genomic_DNA"/>
</dbReference>
<organism evidence="2 4">
    <name type="scientific">Cucumis melo var. makuwa</name>
    <name type="common">Oriental melon</name>
    <dbReference type="NCBI Taxonomy" id="1194695"/>
    <lineage>
        <taxon>Eukaryota</taxon>
        <taxon>Viridiplantae</taxon>
        <taxon>Streptophyta</taxon>
        <taxon>Embryophyta</taxon>
        <taxon>Tracheophyta</taxon>
        <taxon>Spermatophyta</taxon>
        <taxon>Magnoliopsida</taxon>
        <taxon>eudicotyledons</taxon>
        <taxon>Gunneridae</taxon>
        <taxon>Pentapetalae</taxon>
        <taxon>rosids</taxon>
        <taxon>fabids</taxon>
        <taxon>Cucurbitales</taxon>
        <taxon>Cucurbitaceae</taxon>
        <taxon>Benincaseae</taxon>
        <taxon>Cucumis</taxon>
    </lineage>
</organism>
<dbReference type="GO" id="GO:0016787">
    <property type="term" value="F:hydrolase activity"/>
    <property type="evidence" value="ECO:0007669"/>
    <property type="project" value="UniProtKB-KW"/>
</dbReference>
<gene>
    <name evidence="2" type="ORF">E5676_scaffold313G00450</name>
    <name evidence="1" type="ORF">E6C27_scaffold498G001360</name>
</gene>
<evidence type="ECO:0000313" key="4">
    <source>
        <dbReference type="Proteomes" id="UP000321947"/>
    </source>
</evidence>
<dbReference type="EMBL" id="SSTE01013200">
    <property type="protein sequence ID" value="KAA0047508.1"/>
    <property type="molecule type" value="Genomic_DNA"/>
</dbReference>
<accession>A0A5D3DT94</accession>
<dbReference type="AlphaFoldDB" id="A0A5D3DT94"/>
<sequence>MVPSYGGWTSFKGLPLTAWNMNSYRQIGDACGGLVEVSKSTMRKTDLIEVRLKIRHNYTGFIPAQINIKDSKGNIFTIQTVSFTEERWFKERNANIHSYFTRQAALEFNEFDFEAEKYSFMGFVVTPPKKKDKKLKKTLKHG</sequence>
<dbReference type="Proteomes" id="UP000321393">
    <property type="component" value="Unassembled WGS sequence"/>
</dbReference>
<dbReference type="PANTHER" id="PTHR34427:SF5">
    <property type="entry name" value="DUF4283 DOMAIN-CONTAINING PROTEIN"/>
    <property type="match status" value="1"/>
</dbReference>